<reference evidence="6" key="1">
    <citation type="submission" date="2016-07" db="EMBL/GenBank/DDBJ databases">
        <title>Multiple horizontal gene transfer events from other fungi enriched the ability of initially mycotrophic Trichoderma (Ascomycota) to feed on dead plant biomass.</title>
        <authorList>
            <consortium name="DOE Joint Genome Institute"/>
            <person name="Atanasova L."/>
            <person name="Chenthamara K."/>
            <person name="Zhang J."/>
            <person name="Grujic M."/>
            <person name="Henrissat B."/>
            <person name="Kuo A."/>
            <person name="Aerts A."/>
            <person name="Salamov A."/>
            <person name="Lipzen A."/>
            <person name="Labutti K."/>
            <person name="Barry K."/>
            <person name="Miao Y."/>
            <person name="Rahimi M.J."/>
            <person name="Shen Q."/>
            <person name="Grigoriev I.V."/>
            <person name="Kubicek C.P."/>
            <person name="Druzhinina I.S."/>
        </authorList>
    </citation>
    <scope>NUCLEOTIDE SEQUENCE [LARGE SCALE GENOMIC DNA]</scope>
    <source>
        <strain evidence="6">TUCIM 6016</strain>
    </source>
</reference>
<dbReference type="EMBL" id="KZ680209">
    <property type="protein sequence ID" value="PTB69168.1"/>
    <property type="molecule type" value="Genomic_DNA"/>
</dbReference>
<feature type="domain" description="CENP-V/GFA" evidence="4">
    <location>
        <begin position="152"/>
        <end position="286"/>
    </location>
</feature>
<dbReference type="GO" id="GO:0046872">
    <property type="term" value="F:metal ion binding"/>
    <property type="evidence" value="ECO:0007669"/>
    <property type="project" value="UniProtKB-KW"/>
</dbReference>
<evidence type="ECO:0000256" key="1">
    <source>
        <dbReference type="ARBA" id="ARBA00005495"/>
    </source>
</evidence>
<dbReference type="InterPro" id="IPR011057">
    <property type="entry name" value="Mss4-like_sf"/>
</dbReference>
<accession>A0A2T4BIQ6</accession>
<dbReference type="AlphaFoldDB" id="A0A2T4BIQ6"/>
<dbReference type="PANTHER" id="PTHR28620:SF1">
    <property type="entry name" value="CENP-V_GFA DOMAIN-CONTAINING PROTEIN"/>
    <property type="match status" value="1"/>
</dbReference>
<dbReference type="SUPFAM" id="SSF51316">
    <property type="entry name" value="Mss4-like"/>
    <property type="match status" value="2"/>
</dbReference>
<gene>
    <name evidence="5" type="ORF">BBK36DRAFT_1113095</name>
</gene>
<dbReference type="InterPro" id="IPR006913">
    <property type="entry name" value="CENP-V/GFA"/>
</dbReference>
<dbReference type="RefSeq" id="XP_024752488.1">
    <property type="nucleotide sequence ID" value="XM_024889870.1"/>
</dbReference>
<proteinExistence type="inferred from homology"/>
<dbReference type="InterPro" id="IPR052355">
    <property type="entry name" value="CENP-V-like"/>
</dbReference>
<feature type="domain" description="CENP-V/GFA" evidence="4">
    <location>
        <begin position="13"/>
        <end position="134"/>
    </location>
</feature>
<comment type="similarity">
    <text evidence="1">Belongs to the Gfa family.</text>
</comment>
<dbReference type="GO" id="GO:0016846">
    <property type="term" value="F:carbon-sulfur lyase activity"/>
    <property type="evidence" value="ECO:0007669"/>
    <property type="project" value="InterPro"/>
</dbReference>
<sequence>MTPTQSQPSRRTYRGSCHCGAFIYEIDLPELRTVVECDCSLCSRTGNLYVPTSEEANFRVVHGNEEENLKSYTFGPGSKIHKFCPICATSMLSRMPNGPPHMRLVLNARALQDIDVDLLERKYIFNSKVGAPYQPPEHKGDIPRDLESSRLYTGSCHCGAVTVALSSKPPNELDQEEVVVCNCRICQRNAYVWLFPKPENTVLSGSEDDIGSYTFADGLASKTFCRTCGVGTRIQPLGDKVLAPSEDSCRAYWRGGAAHPVNARVLHGVDVGKLKTMVQGAAVTPV</sequence>
<evidence type="ECO:0000256" key="3">
    <source>
        <dbReference type="ARBA" id="ARBA00022833"/>
    </source>
</evidence>
<name>A0A2T4BIQ6_9HYPO</name>
<keyword evidence="6" id="KW-1185">Reference proteome</keyword>
<evidence type="ECO:0000259" key="4">
    <source>
        <dbReference type="PROSITE" id="PS51891"/>
    </source>
</evidence>
<dbReference type="PANTHER" id="PTHR28620">
    <property type="entry name" value="CENTROMERE PROTEIN V"/>
    <property type="match status" value="1"/>
</dbReference>
<keyword evidence="2" id="KW-0479">Metal-binding</keyword>
<organism evidence="5 6">
    <name type="scientific">Trichoderma citrinoviride</name>
    <dbReference type="NCBI Taxonomy" id="58853"/>
    <lineage>
        <taxon>Eukaryota</taxon>
        <taxon>Fungi</taxon>
        <taxon>Dikarya</taxon>
        <taxon>Ascomycota</taxon>
        <taxon>Pezizomycotina</taxon>
        <taxon>Sordariomycetes</taxon>
        <taxon>Hypocreomycetidae</taxon>
        <taxon>Hypocreales</taxon>
        <taxon>Hypocreaceae</taxon>
        <taxon>Trichoderma</taxon>
    </lineage>
</organism>
<evidence type="ECO:0000256" key="2">
    <source>
        <dbReference type="ARBA" id="ARBA00022723"/>
    </source>
</evidence>
<protein>
    <recommendedName>
        <fullName evidence="4">CENP-V/GFA domain-containing protein</fullName>
    </recommendedName>
</protein>
<dbReference type="Pfam" id="PF04828">
    <property type="entry name" value="GFA"/>
    <property type="match status" value="2"/>
</dbReference>
<evidence type="ECO:0000313" key="6">
    <source>
        <dbReference type="Proteomes" id="UP000241546"/>
    </source>
</evidence>
<dbReference type="Gene3D" id="2.170.150.70">
    <property type="match status" value="2"/>
</dbReference>
<dbReference type="OrthoDB" id="2993351at2759"/>
<keyword evidence="3" id="KW-0862">Zinc</keyword>
<dbReference type="GeneID" id="36597988"/>
<dbReference type="Proteomes" id="UP000241546">
    <property type="component" value="Unassembled WGS sequence"/>
</dbReference>
<evidence type="ECO:0000313" key="5">
    <source>
        <dbReference type="EMBL" id="PTB69168.1"/>
    </source>
</evidence>
<dbReference type="PROSITE" id="PS51891">
    <property type="entry name" value="CENP_V_GFA"/>
    <property type="match status" value="2"/>
</dbReference>